<protein>
    <submittedName>
        <fullName evidence="4">Diguanylate cyclase/phosphodiesterase</fullName>
    </submittedName>
</protein>
<dbReference type="RefSeq" id="WP_283426621.1">
    <property type="nucleotide sequence ID" value="NZ_FXTY01000005.1"/>
</dbReference>
<dbReference type="InterPro" id="IPR000160">
    <property type="entry name" value="GGDEF_dom"/>
</dbReference>
<evidence type="ECO:0000313" key="5">
    <source>
        <dbReference type="Proteomes" id="UP001157961"/>
    </source>
</evidence>
<dbReference type="InterPro" id="IPR050706">
    <property type="entry name" value="Cyclic-di-GMP_PDE-like"/>
</dbReference>
<sequence>MQSRLDTFLASFRAYWARESSVRRVVPLLFPLVTLAAWLGFGEIGLLVCAFLLPVPFLMLSPFATGKRRKKSEVDGLTGLLTPAGFERQMQEKMETLEEDGRTTACFSIKIDNFARLRENHGDQAAEEVLRYVAERLKNALRSGDLVSRSGDASFAVALEPIAFFDIESGIQMATRFQTAIEEPMPLQMASIYVSCSIGFCLSSRLNRPSATAMVQAADMAMCEAQLTGDSNIRAYSTDMGRKVISRRKTQSEAARTLQRDQIRAWFQPQVSTDTGLVTGFEALARWEHPERGILAPIQFLDVLHQTGQMGQLADLMLRQSLDAVRAWDDAGFTVPMVGVNFAGEELRSPTLVERIQWELDRTELEAKRLGIEVLESVVAGTPDDMVVRNVEAISTLGCTVDLDDFGTGHASISSIRRLPVKRIKIDRSFVTNIDKDPDQQRMIAAIVTMAERLGLETLAEGVENSAEHAMLAQLGCSHVQGYGIARPMPFYETIKWMTEHREKIGPALQIGNKPH</sequence>
<evidence type="ECO:0000256" key="1">
    <source>
        <dbReference type="SAM" id="Phobius"/>
    </source>
</evidence>
<organism evidence="4 5">
    <name type="scientific">Shimia sagamensis</name>
    <dbReference type="NCBI Taxonomy" id="1566352"/>
    <lineage>
        <taxon>Bacteria</taxon>
        <taxon>Pseudomonadati</taxon>
        <taxon>Pseudomonadota</taxon>
        <taxon>Alphaproteobacteria</taxon>
        <taxon>Rhodobacterales</taxon>
        <taxon>Roseobacteraceae</taxon>
    </lineage>
</organism>
<dbReference type="NCBIfam" id="TIGR00254">
    <property type="entry name" value="GGDEF"/>
    <property type="match status" value="1"/>
</dbReference>
<evidence type="ECO:0000259" key="3">
    <source>
        <dbReference type="PROSITE" id="PS50887"/>
    </source>
</evidence>
<evidence type="ECO:0000259" key="2">
    <source>
        <dbReference type="PROSITE" id="PS50883"/>
    </source>
</evidence>
<dbReference type="CDD" id="cd01948">
    <property type="entry name" value="EAL"/>
    <property type="match status" value="1"/>
</dbReference>
<feature type="domain" description="GGDEF" evidence="3">
    <location>
        <begin position="102"/>
        <end position="238"/>
    </location>
</feature>
<keyword evidence="1" id="KW-1133">Transmembrane helix</keyword>
<dbReference type="SUPFAM" id="SSF55073">
    <property type="entry name" value="Nucleotide cyclase"/>
    <property type="match status" value="1"/>
</dbReference>
<dbReference type="Proteomes" id="UP001157961">
    <property type="component" value="Unassembled WGS sequence"/>
</dbReference>
<keyword evidence="5" id="KW-1185">Reference proteome</keyword>
<keyword evidence="1" id="KW-0812">Transmembrane</keyword>
<evidence type="ECO:0000313" key="4">
    <source>
        <dbReference type="EMBL" id="SMP26293.1"/>
    </source>
</evidence>
<dbReference type="Gene3D" id="3.30.70.270">
    <property type="match status" value="1"/>
</dbReference>
<dbReference type="InterPro" id="IPR043128">
    <property type="entry name" value="Rev_trsase/Diguanyl_cyclase"/>
</dbReference>
<dbReference type="SUPFAM" id="SSF141868">
    <property type="entry name" value="EAL domain-like"/>
    <property type="match status" value="1"/>
</dbReference>
<dbReference type="Gene3D" id="3.20.20.450">
    <property type="entry name" value="EAL domain"/>
    <property type="match status" value="1"/>
</dbReference>
<name>A0ABY1P6G7_9RHOB</name>
<dbReference type="SMART" id="SM00052">
    <property type="entry name" value="EAL"/>
    <property type="match status" value="1"/>
</dbReference>
<dbReference type="EMBL" id="FXTY01000005">
    <property type="protein sequence ID" value="SMP26293.1"/>
    <property type="molecule type" value="Genomic_DNA"/>
</dbReference>
<dbReference type="Pfam" id="PF00563">
    <property type="entry name" value="EAL"/>
    <property type="match status" value="1"/>
</dbReference>
<feature type="domain" description="EAL" evidence="2">
    <location>
        <begin position="247"/>
        <end position="502"/>
    </location>
</feature>
<reference evidence="4 5" key="1">
    <citation type="submission" date="2017-05" db="EMBL/GenBank/DDBJ databases">
        <authorList>
            <person name="Varghese N."/>
            <person name="Submissions S."/>
        </authorList>
    </citation>
    <scope>NUCLEOTIDE SEQUENCE [LARGE SCALE GENOMIC DNA]</scope>
    <source>
        <strain evidence="4 5">DSM 29734</strain>
    </source>
</reference>
<dbReference type="SMART" id="SM00267">
    <property type="entry name" value="GGDEF"/>
    <property type="match status" value="1"/>
</dbReference>
<dbReference type="InterPro" id="IPR029787">
    <property type="entry name" value="Nucleotide_cyclase"/>
</dbReference>
<dbReference type="InterPro" id="IPR035919">
    <property type="entry name" value="EAL_sf"/>
</dbReference>
<dbReference type="Pfam" id="PF00990">
    <property type="entry name" value="GGDEF"/>
    <property type="match status" value="1"/>
</dbReference>
<dbReference type="PROSITE" id="PS50887">
    <property type="entry name" value="GGDEF"/>
    <property type="match status" value="1"/>
</dbReference>
<keyword evidence="1" id="KW-0472">Membrane</keyword>
<dbReference type="PROSITE" id="PS50883">
    <property type="entry name" value="EAL"/>
    <property type="match status" value="1"/>
</dbReference>
<gene>
    <name evidence="4" type="ORF">SAMN06265373_105210</name>
</gene>
<dbReference type="InterPro" id="IPR001633">
    <property type="entry name" value="EAL_dom"/>
</dbReference>
<accession>A0ABY1P6G7</accession>
<proteinExistence type="predicted"/>
<feature type="transmembrane region" description="Helical" evidence="1">
    <location>
        <begin position="21"/>
        <end position="38"/>
    </location>
</feature>
<dbReference type="PANTHER" id="PTHR33121">
    <property type="entry name" value="CYCLIC DI-GMP PHOSPHODIESTERASE PDEF"/>
    <property type="match status" value="1"/>
</dbReference>
<dbReference type="PANTHER" id="PTHR33121:SF70">
    <property type="entry name" value="SIGNALING PROTEIN YKOW"/>
    <property type="match status" value="1"/>
</dbReference>
<dbReference type="CDD" id="cd01949">
    <property type="entry name" value="GGDEF"/>
    <property type="match status" value="1"/>
</dbReference>
<comment type="caution">
    <text evidence="4">The sequence shown here is derived from an EMBL/GenBank/DDBJ whole genome shotgun (WGS) entry which is preliminary data.</text>
</comment>